<dbReference type="EMBL" id="PKPP01011917">
    <property type="protein sequence ID" value="PWA43285.1"/>
    <property type="molecule type" value="Genomic_DNA"/>
</dbReference>
<comment type="caution">
    <text evidence="1">The sequence shown here is derived from an EMBL/GenBank/DDBJ whole genome shotgun (WGS) entry which is preliminary data.</text>
</comment>
<dbReference type="AlphaFoldDB" id="A0A2U1L2R8"/>
<proteinExistence type="predicted"/>
<dbReference type="Proteomes" id="UP000245207">
    <property type="component" value="Unassembled WGS sequence"/>
</dbReference>
<dbReference type="STRING" id="35608.A0A2U1L2R8"/>
<name>A0A2U1L2R8_ARTAN</name>
<keyword evidence="2" id="KW-1185">Reference proteome</keyword>
<reference evidence="1 2" key="1">
    <citation type="journal article" date="2018" name="Mol. Plant">
        <title>The genome of Artemisia annua provides insight into the evolution of Asteraceae family and artemisinin biosynthesis.</title>
        <authorList>
            <person name="Shen Q."/>
            <person name="Zhang L."/>
            <person name="Liao Z."/>
            <person name="Wang S."/>
            <person name="Yan T."/>
            <person name="Shi P."/>
            <person name="Liu M."/>
            <person name="Fu X."/>
            <person name="Pan Q."/>
            <person name="Wang Y."/>
            <person name="Lv Z."/>
            <person name="Lu X."/>
            <person name="Zhang F."/>
            <person name="Jiang W."/>
            <person name="Ma Y."/>
            <person name="Chen M."/>
            <person name="Hao X."/>
            <person name="Li L."/>
            <person name="Tang Y."/>
            <person name="Lv G."/>
            <person name="Zhou Y."/>
            <person name="Sun X."/>
            <person name="Brodelius P.E."/>
            <person name="Rose J.K.C."/>
            <person name="Tang K."/>
        </authorList>
    </citation>
    <scope>NUCLEOTIDE SEQUENCE [LARGE SCALE GENOMIC DNA]</scope>
    <source>
        <strain evidence="2">cv. Huhao1</strain>
        <tissue evidence="1">Leaf</tissue>
    </source>
</reference>
<organism evidence="1 2">
    <name type="scientific">Artemisia annua</name>
    <name type="common">Sweet wormwood</name>
    <dbReference type="NCBI Taxonomy" id="35608"/>
    <lineage>
        <taxon>Eukaryota</taxon>
        <taxon>Viridiplantae</taxon>
        <taxon>Streptophyta</taxon>
        <taxon>Embryophyta</taxon>
        <taxon>Tracheophyta</taxon>
        <taxon>Spermatophyta</taxon>
        <taxon>Magnoliopsida</taxon>
        <taxon>eudicotyledons</taxon>
        <taxon>Gunneridae</taxon>
        <taxon>Pentapetalae</taxon>
        <taxon>asterids</taxon>
        <taxon>campanulids</taxon>
        <taxon>Asterales</taxon>
        <taxon>Asteraceae</taxon>
        <taxon>Asteroideae</taxon>
        <taxon>Anthemideae</taxon>
        <taxon>Artemisiinae</taxon>
        <taxon>Artemisia</taxon>
    </lineage>
</organism>
<evidence type="ECO:0000313" key="2">
    <source>
        <dbReference type="Proteomes" id="UP000245207"/>
    </source>
</evidence>
<sequence>MARYKALPCESQRDALAISTSLFQKYIGCENKWKCMNQISNMLRVTLQLLYNSKPACSESEDSTIKELTPKLTETAATATATAVSYGLKACTRISRLPPEPKGTIDTLVLLTQRYGRRAGNMKGCIDGSWVKKYGSLGYLSKQKHNKVTEISGRKRQKNLKYEEWKSTVVESSKQSEEKGVLVCSYIP</sequence>
<gene>
    <name evidence="1" type="ORF">CTI12_AA537330</name>
</gene>
<evidence type="ECO:0000313" key="1">
    <source>
        <dbReference type="EMBL" id="PWA43285.1"/>
    </source>
</evidence>
<accession>A0A2U1L2R8</accession>
<protein>
    <submittedName>
        <fullName evidence="1">Protein NEN1</fullName>
    </submittedName>
</protein>